<keyword evidence="4" id="KW-1003">Cell membrane</keyword>
<dbReference type="PANTHER" id="PTHR21716">
    <property type="entry name" value="TRANSMEMBRANE PROTEIN"/>
    <property type="match status" value="1"/>
</dbReference>
<keyword evidence="7 8" id="KW-0472">Membrane</keyword>
<reference evidence="9 10" key="1">
    <citation type="journal article" date="2016" name="Nat. Commun.">
        <title>Thousands of microbial genomes shed light on interconnected biogeochemical processes in an aquifer system.</title>
        <authorList>
            <person name="Anantharaman K."/>
            <person name="Brown C.T."/>
            <person name="Hug L.A."/>
            <person name="Sharon I."/>
            <person name="Castelle C.J."/>
            <person name="Probst A.J."/>
            <person name="Thomas B.C."/>
            <person name="Singh A."/>
            <person name="Wilkins M.J."/>
            <person name="Karaoz U."/>
            <person name="Brodie E.L."/>
            <person name="Williams K.H."/>
            <person name="Hubbard S.S."/>
            <person name="Banfield J.F."/>
        </authorList>
    </citation>
    <scope>NUCLEOTIDE SEQUENCE [LARGE SCALE GENOMIC DNA]</scope>
</reference>
<evidence type="ECO:0000256" key="4">
    <source>
        <dbReference type="ARBA" id="ARBA00022475"/>
    </source>
</evidence>
<protein>
    <recommendedName>
        <fullName evidence="11">AI-2E family transporter</fullName>
    </recommendedName>
</protein>
<dbReference type="AlphaFoldDB" id="A0A1F8DPN3"/>
<evidence type="ECO:0000313" key="10">
    <source>
        <dbReference type="Proteomes" id="UP000177029"/>
    </source>
</evidence>
<feature type="transmembrane region" description="Helical" evidence="8">
    <location>
        <begin position="35"/>
        <end position="53"/>
    </location>
</feature>
<proteinExistence type="inferred from homology"/>
<evidence type="ECO:0000256" key="8">
    <source>
        <dbReference type="SAM" id="Phobius"/>
    </source>
</evidence>
<name>A0A1F8DPN3_9BACT</name>
<evidence type="ECO:0000256" key="7">
    <source>
        <dbReference type="ARBA" id="ARBA00023136"/>
    </source>
</evidence>
<keyword evidence="6 8" id="KW-1133">Transmembrane helix</keyword>
<dbReference type="GO" id="GO:0005886">
    <property type="term" value="C:plasma membrane"/>
    <property type="evidence" value="ECO:0007669"/>
    <property type="project" value="UniProtKB-SubCell"/>
</dbReference>
<evidence type="ECO:0000256" key="5">
    <source>
        <dbReference type="ARBA" id="ARBA00022692"/>
    </source>
</evidence>
<dbReference type="PANTHER" id="PTHR21716:SF53">
    <property type="entry name" value="PERMEASE PERM-RELATED"/>
    <property type="match status" value="1"/>
</dbReference>
<evidence type="ECO:0008006" key="11">
    <source>
        <dbReference type="Google" id="ProtNLM"/>
    </source>
</evidence>
<evidence type="ECO:0000256" key="6">
    <source>
        <dbReference type="ARBA" id="ARBA00022989"/>
    </source>
</evidence>
<gene>
    <name evidence="9" type="ORF">A2755_03500</name>
</gene>
<keyword evidence="5 8" id="KW-0812">Transmembrane</keyword>
<dbReference type="InterPro" id="IPR002549">
    <property type="entry name" value="AI-2E-like"/>
</dbReference>
<dbReference type="Proteomes" id="UP000177029">
    <property type="component" value="Unassembled WGS sequence"/>
</dbReference>
<dbReference type="STRING" id="1802555.A2755_03500"/>
<feature type="transmembrane region" description="Helical" evidence="8">
    <location>
        <begin position="12"/>
        <end position="29"/>
    </location>
</feature>
<dbReference type="EMBL" id="MGIP01000019">
    <property type="protein sequence ID" value="OGM90593.1"/>
    <property type="molecule type" value="Genomic_DNA"/>
</dbReference>
<evidence type="ECO:0000256" key="2">
    <source>
        <dbReference type="ARBA" id="ARBA00009773"/>
    </source>
</evidence>
<evidence type="ECO:0000256" key="3">
    <source>
        <dbReference type="ARBA" id="ARBA00022448"/>
    </source>
</evidence>
<keyword evidence="3" id="KW-0813">Transport</keyword>
<evidence type="ECO:0000313" key="9">
    <source>
        <dbReference type="EMBL" id="OGM90593.1"/>
    </source>
</evidence>
<organism evidence="9 10">
    <name type="scientific">Candidatus Wolfebacteria bacterium RIFCSPHIGHO2_01_FULL_48_22</name>
    <dbReference type="NCBI Taxonomy" id="1802555"/>
    <lineage>
        <taxon>Bacteria</taxon>
        <taxon>Candidatus Wolfeibacteriota</taxon>
    </lineage>
</organism>
<comment type="caution">
    <text evidence="9">The sequence shown here is derived from an EMBL/GenBank/DDBJ whole genome shotgun (WGS) entry which is preliminary data.</text>
</comment>
<feature type="transmembrane region" description="Helical" evidence="8">
    <location>
        <begin position="277"/>
        <end position="298"/>
    </location>
</feature>
<comment type="subcellular location">
    <subcellularLocation>
        <location evidence="1">Cell membrane</location>
        <topology evidence="1">Multi-pass membrane protein</topology>
    </subcellularLocation>
</comment>
<dbReference type="GO" id="GO:0055085">
    <property type="term" value="P:transmembrane transport"/>
    <property type="evidence" value="ECO:0007669"/>
    <property type="project" value="TreeGrafter"/>
</dbReference>
<feature type="transmembrane region" description="Helical" evidence="8">
    <location>
        <begin position="238"/>
        <end position="270"/>
    </location>
</feature>
<feature type="transmembrane region" description="Helical" evidence="8">
    <location>
        <begin position="196"/>
        <end position="218"/>
    </location>
</feature>
<feature type="transmembrane region" description="Helical" evidence="8">
    <location>
        <begin position="65"/>
        <end position="88"/>
    </location>
</feature>
<accession>A0A1F8DPN3</accession>
<dbReference type="Pfam" id="PF01594">
    <property type="entry name" value="AI-2E_transport"/>
    <property type="match status" value="1"/>
</dbReference>
<evidence type="ECO:0000256" key="1">
    <source>
        <dbReference type="ARBA" id="ARBA00004651"/>
    </source>
</evidence>
<comment type="similarity">
    <text evidence="2">Belongs to the autoinducer-2 exporter (AI-2E) (TC 2.A.86) family.</text>
</comment>
<feature type="transmembrane region" description="Helical" evidence="8">
    <location>
        <begin position="135"/>
        <end position="161"/>
    </location>
</feature>
<sequence>MKINPIDITWSSLFRILAVLILAVTAYYIREVFVILFIAIIISSALHTPVQYLERKKIPRVLSVLMIFLIALAIVSLIVYAVAPVLIIQLKYFLSNINELRIPLLDSFGTSDAVSQLNGQLNQWLNNLFYGGSDIVGFITSFAGNVLFVFVAVVLSFYLSISKGGIQRFIRSVMPIEKEEYAIDLYKRTRRKIGRWFTSQIIISFFVGSLTFISLLILGTDYALLLGILAAVLEIVPYVGPIVVGIVSFVVILPESATLAFIAVIIFFLIQQLENHVLVPLIVGRAIGIDPVMIVIAILAGGELAGLTGALVAIPVAIILQEIIDDWSLKKTQKLKSS</sequence>